<reference evidence="2" key="1">
    <citation type="submission" date="2017-08" db="EMBL/GenBank/DDBJ databases">
        <title>A dynamic microbial community with high functional redundancy inhabits the cold, oxic subseafloor aquifer.</title>
        <authorList>
            <person name="Tully B.J."/>
            <person name="Wheat C.G."/>
            <person name="Glazer B.T."/>
            <person name="Huber J.A."/>
        </authorList>
    </citation>
    <scope>NUCLEOTIDE SEQUENCE [LARGE SCALE GENOMIC DNA]</scope>
</reference>
<comment type="caution">
    <text evidence="1">The sequence shown here is derived from an EMBL/GenBank/DDBJ whole genome shotgun (WGS) entry which is preliminary data.</text>
</comment>
<name>A0A2A4SZG0_9DELT</name>
<proteinExistence type="predicted"/>
<feature type="non-terminal residue" evidence="1">
    <location>
        <position position="209"/>
    </location>
</feature>
<dbReference type="Proteomes" id="UP000218113">
    <property type="component" value="Unassembled WGS sequence"/>
</dbReference>
<evidence type="ECO:0000313" key="2">
    <source>
        <dbReference type="Proteomes" id="UP000218113"/>
    </source>
</evidence>
<accession>A0A2A4SZG0</accession>
<sequence length="209" mass="24809">MENEKLVDFFKEVFHELSSIVKYTPRSELIEKWKNKVLPQLESCSKVKMNRLEILIAPANQYLHNMDIDDHALKIAETILRDSAYKFSRKKSKESLESLKLLKAREENIDFELQLSEMICGDNDKFPYRTSHLLTEFFQNLGHNFTHNGETRKYWVQERLEELNIKEIHNLISSGLFKKKYFIEWSKANSLDLNLSLKKATNEFTEFIQ</sequence>
<gene>
    <name evidence="1" type="ORF">COB67_10190</name>
</gene>
<organism evidence="1 2">
    <name type="scientific">SAR324 cluster bacterium</name>
    <dbReference type="NCBI Taxonomy" id="2024889"/>
    <lineage>
        <taxon>Bacteria</taxon>
        <taxon>Deltaproteobacteria</taxon>
        <taxon>SAR324 cluster</taxon>
    </lineage>
</organism>
<protein>
    <submittedName>
        <fullName evidence="1">Uncharacterized protein</fullName>
    </submittedName>
</protein>
<evidence type="ECO:0000313" key="1">
    <source>
        <dbReference type="EMBL" id="PCI26295.1"/>
    </source>
</evidence>
<dbReference type="AlphaFoldDB" id="A0A2A4SZG0"/>
<dbReference type="EMBL" id="NVSR01000097">
    <property type="protein sequence ID" value="PCI26295.1"/>
    <property type="molecule type" value="Genomic_DNA"/>
</dbReference>